<reference evidence="8" key="1">
    <citation type="submission" date="2021-03" db="EMBL/GenBank/DDBJ databases">
        <title>Chromosome level genome of the anhydrobiotic midge Polypedilum vanderplanki.</title>
        <authorList>
            <person name="Yoshida Y."/>
            <person name="Kikawada T."/>
            <person name="Gusev O."/>
        </authorList>
    </citation>
    <scope>NUCLEOTIDE SEQUENCE</scope>
    <source>
        <strain evidence="8">NIAS01</strain>
        <tissue evidence="8">Whole body or cell culture</tissue>
    </source>
</reference>
<evidence type="ECO:0000313" key="9">
    <source>
        <dbReference type="Proteomes" id="UP001107558"/>
    </source>
</evidence>
<dbReference type="GO" id="GO:0016287">
    <property type="term" value="F:glycerone-phosphate O-acyltransferase activity"/>
    <property type="evidence" value="ECO:0007669"/>
    <property type="project" value="TreeGrafter"/>
</dbReference>
<dbReference type="GO" id="GO:0005778">
    <property type="term" value="C:peroxisomal membrane"/>
    <property type="evidence" value="ECO:0007669"/>
    <property type="project" value="TreeGrafter"/>
</dbReference>
<keyword evidence="3 6" id="KW-0808">Transferase</keyword>
<dbReference type="GO" id="GO:0019432">
    <property type="term" value="P:triglyceride biosynthetic process"/>
    <property type="evidence" value="ECO:0007669"/>
    <property type="project" value="TreeGrafter"/>
</dbReference>
<dbReference type="GO" id="GO:0031966">
    <property type="term" value="C:mitochondrial membrane"/>
    <property type="evidence" value="ECO:0007669"/>
    <property type="project" value="TreeGrafter"/>
</dbReference>
<dbReference type="CDD" id="cd07993">
    <property type="entry name" value="LPLAT_DHAPAT-like"/>
    <property type="match status" value="1"/>
</dbReference>
<dbReference type="InterPro" id="IPR022284">
    <property type="entry name" value="GPAT/DHAPAT"/>
</dbReference>
<name>A0A9J6CJR8_POLVA</name>
<dbReference type="AlphaFoldDB" id="A0A9J6CJR8"/>
<dbReference type="Pfam" id="PF19277">
    <property type="entry name" value="GPAT_C"/>
    <property type="match status" value="1"/>
</dbReference>
<keyword evidence="9" id="KW-1185">Reference proteome</keyword>
<keyword evidence="5 6" id="KW-0012">Acyltransferase</keyword>
<dbReference type="PANTHER" id="PTHR12563:SF17">
    <property type="entry name" value="DIHYDROXYACETONE PHOSPHATE ACYLTRANSFERASE"/>
    <property type="match status" value="1"/>
</dbReference>
<comment type="subcellular location">
    <subcellularLocation>
        <location evidence="1">Endomembrane system</location>
        <topology evidence="1">Peripheral membrane protein</topology>
    </subcellularLocation>
</comment>
<feature type="domain" description="Phospholipid/glycerol acyltransferase" evidence="7">
    <location>
        <begin position="129"/>
        <end position="257"/>
    </location>
</feature>
<comment type="similarity">
    <text evidence="2 6">Belongs to the GPAT/DAPAT family.</text>
</comment>
<dbReference type="PIRSF" id="PIRSF000437">
    <property type="entry name" value="GPAT_DHAPAT"/>
    <property type="match status" value="1"/>
</dbReference>
<evidence type="ECO:0000256" key="1">
    <source>
        <dbReference type="ARBA" id="ARBA00004184"/>
    </source>
</evidence>
<gene>
    <name evidence="8" type="ORF">PVAND_011601</name>
</gene>
<proteinExistence type="inferred from homology"/>
<organism evidence="8 9">
    <name type="scientific">Polypedilum vanderplanki</name>
    <name type="common">Sleeping chironomid midge</name>
    <dbReference type="NCBI Taxonomy" id="319348"/>
    <lineage>
        <taxon>Eukaryota</taxon>
        <taxon>Metazoa</taxon>
        <taxon>Ecdysozoa</taxon>
        <taxon>Arthropoda</taxon>
        <taxon>Hexapoda</taxon>
        <taxon>Insecta</taxon>
        <taxon>Pterygota</taxon>
        <taxon>Neoptera</taxon>
        <taxon>Endopterygota</taxon>
        <taxon>Diptera</taxon>
        <taxon>Nematocera</taxon>
        <taxon>Chironomoidea</taxon>
        <taxon>Chironomidae</taxon>
        <taxon>Chironominae</taxon>
        <taxon>Polypedilum</taxon>
        <taxon>Polypedilum</taxon>
    </lineage>
</organism>
<dbReference type="GO" id="GO:0012505">
    <property type="term" value="C:endomembrane system"/>
    <property type="evidence" value="ECO:0007669"/>
    <property type="project" value="UniProtKB-SubCell"/>
</dbReference>
<dbReference type="GO" id="GO:0008611">
    <property type="term" value="P:ether lipid biosynthetic process"/>
    <property type="evidence" value="ECO:0007669"/>
    <property type="project" value="TreeGrafter"/>
</dbReference>
<dbReference type="InterPro" id="IPR041728">
    <property type="entry name" value="GPAT/DHAPAT_LPLAT"/>
</dbReference>
<dbReference type="InterPro" id="IPR045520">
    <property type="entry name" value="GPAT/DHAPAT_C"/>
</dbReference>
<dbReference type="InterPro" id="IPR002123">
    <property type="entry name" value="Plipid/glycerol_acylTrfase"/>
</dbReference>
<sequence length="678" mass="79269">MATSNSKKYLENYHNYLDKRVTLFTKPFDPLIPIKRNRRVLPEELKFRVLKSQHFNNYLDKISDNKNDRQQKETEAMQILTEIGFDRKILVIRSLGTVIDKLMAQLYKNVFINEQSIERLKAIMGRQQIIYLPSHRSYVDFMLMSYVCFSYNLEIPAIAAGMDFHSMFGLGELLRKTGAFFMRRTFGDEFYWNIFKEYMHEIITYNDFGVEFFIEGTRSRTCKALWPKTGLLSMALEPFFMGEIYDIKVVPTSISYEKVLEEQLFVYELLGIPKPKESTKGFFKAVKNLIDKNYGNMYFDFCEPISLNDFLGNKVDRFRHASEPAHIQKLNNDELVLITDFAHHVIREQQKKIVISTYNLIALIYNQYVFLNSTESLTINVLQNEIELYLKFFEVLGAIVAIDDTNLIKSIHEAMQIHDNILEIVGEKSIRLKKANTLATRQNNGLKLKGHWLCKEMMDIAVPVFSLQLYCNPTMFWLSQPAIFVFSLIGRQNVKIEWLKKSVMHLRNIFIYELVLYPRFADEDFEKTYALLEKLQIICKIDDETVSLTHSPYINILLSAISPFFNSYLQTTQIIFNNFKEKKFASKEIFIAVQSILEHEMLKGNFSIHPYALCLETITTTLLSLCNIGCLFKEKQDSVNQYSVHAENMSSLVDELKQYNSNLTFVYKYFNTLISSKI</sequence>
<dbReference type="OrthoDB" id="10255570at2759"/>
<evidence type="ECO:0000256" key="4">
    <source>
        <dbReference type="ARBA" id="ARBA00023136"/>
    </source>
</evidence>
<dbReference type="SUPFAM" id="SSF69593">
    <property type="entry name" value="Glycerol-3-phosphate (1)-acyltransferase"/>
    <property type="match status" value="1"/>
</dbReference>
<evidence type="ECO:0000259" key="7">
    <source>
        <dbReference type="SMART" id="SM00563"/>
    </source>
</evidence>
<dbReference type="Proteomes" id="UP001107558">
    <property type="component" value="Chromosome 1"/>
</dbReference>
<dbReference type="SMART" id="SM00563">
    <property type="entry name" value="PlsC"/>
    <property type="match status" value="1"/>
</dbReference>
<evidence type="ECO:0000256" key="3">
    <source>
        <dbReference type="ARBA" id="ARBA00022679"/>
    </source>
</evidence>
<dbReference type="GO" id="GO:0006631">
    <property type="term" value="P:fatty acid metabolic process"/>
    <property type="evidence" value="ECO:0007669"/>
    <property type="project" value="TreeGrafter"/>
</dbReference>
<dbReference type="PANTHER" id="PTHR12563">
    <property type="entry name" value="GLYCEROL-3-PHOSPHATE ACYLTRANSFERASE"/>
    <property type="match status" value="1"/>
</dbReference>
<evidence type="ECO:0000256" key="5">
    <source>
        <dbReference type="ARBA" id="ARBA00023315"/>
    </source>
</evidence>
<dbReference type="GO" id="GO:0008654">
    <property type="term" value="P:phospholipid biosynthetic process"/>
    <property type="evidence" value="ECO:0007669"/>
    <property type="project" value="TreeGrafter"/>
</dbReference>
<protein>
    <recommendedName>
        <fullName evidence="7">Phospholipid/glycerol acyltransferase domain-containing protein</fullName>
    </recommendedName>
</protein>
<evidence type="ECO:0000256" key="6">
    <source>
        <dbReference type="PIRNR" id="PIRNR000437"/>
    </source>
</evidence>
<dbReference type="GO" id="GO:0004366">
    <property type="term" value="F:glycerol-3-phosphate O-acyltransferase activity"/>
    <property type="evidence" value="ECO:0007669"/>
    <property type="project" value="TreeGrafter"/>
</dbReference>
<keyword evidence="4" id="KW-0472">Membrane</keyword>
<dbReference type="Pfam" id="PF01553">
    <property type="entry name" value="Acyltransferase"/>
    <property type="match status" value="1"/>
</dbReference>
<dbReference type="EMBL" id="JADBJN010000001">
    <property type="protein sequence ID" value="KAG5682236.1"/>
    <property type="molecule type" value="Genomic_DNA"/>
</dbReference>
<evidence type="ECO:0000313" key="8">
    <source>
        <dbReference type="EMBL" id="KAG5682236.1"/>
    </source>
</evidence>
<accession>A0A9J6CJR8</accession>
<comment type="caution">
    <text evidence="8">The sequence shown here is derived from an EMBL/GenBank/DDBJ whole genome shotgun (WGS) entry which is preliminary data.</text>
</comment>
<evidence type="ECO:0000256" key="2">
    <source>
        <dbReference type="ARBA" id="ARBA00007937"/>
    </source>
</evidence>